<proteinExistence type="predicted"/>
<accession>A0A918U7A2</accession>
<dbReference type="RefSeq" id="WP_189529971.1">
    <property type="nucleotide sequence ID" value="NZ_BMYX01000001.1"/>
</dbReference>
<evidence type="ECO:0000256" key="1">
    <source>
        <dbReference type="SAM" id="Phobius"/>
    </source>
</evidence>
<dbReference type="AlphaFoldDB" id="A0A918U7A2"/>
<dbReference type="EMBL" id="BMYX01000001">
    <property type="protein sequence ID" value="GGY02408.1"/>
    <property type="molecule type" value="Genomic_DNA"/>
</dbReference>
<evidence type="ECO:0000313" key="2">
    <source>
        <dbReference type="EMBL" id="GGY02408.1"/>
    </source>
</evidence>
<protein>
    <submittedName>
        <fullName evidence="2">Membrane protein</fullName>
    </submittedName>
</protein>
<feature type="transmembrane region" description="Helical" evidence="1">
    <location>
        <begin position="54"/>
        <end position="74"/>
    </location>
</feature>
<comment type="caution">
    <text evidence="2">The sequence shown here is derived from an EMBL/GenBank/DDBJ whole genome shotgun (WGS) entry which is preliminary data.</text>
</comment>
<keyword evidence="1" id="KW-0472">Membrane</keyword>
<feature type="transmembrane region" description="Helical" evidence="1">
    <location>
        <begin position="86"/>
        <end position="114"/>
    </location>
</feature>
<sequence length="161" mass="15911">MQAEYLWYALSAVLVLVGLAGTLVPALPGLPLILGGLVLAAWADGFTHVGAPTIAILALLTAAGMLIDFVAGLLGAKKTGASREALAGAFIGSLVGLFFGIAGVILGPVIGAVAGELAARRTLPQAGRVGIGTFLGFLAGTVAKLGCAFAMLAAFALALLL</sequence>
<keyword evidence="3" id="KW-1185">Reference proteome</keyword>
<reference evidence="2" key="2">
    <citation type="submission" date="2020-09" db="EMBL/GenBank/DDBJ databases">
        <authorList>
            <person name="Sun Q."/>
            <person name="Kim S."/>
        </authorList>
    </citation>
    <scope>NUCLEOTIDE SEQUENCE</scope>
    <source>
        <strain evidence="2">KCTC 32182</strain>
    </source>
</reference>
<keyword evidence="1" id="KW-0812">Transmembrane</keyword>
<reference evidence="2" key="1">
    <citation type="journal article" date="2014" name="Int. J. Syst. Evol. Microbiol.">
        <title>Complete genome sequence of Corynebacterium casei LMG S-19264T (=DSM 44701T), isolated from a smear-ripened cheese.</title>
        <authorList>
            <consortium name="US DOE Joint Genome Institute (JGI-PGF)"/>
            <person name="Walter F."/>
            <person name="Albersmeier A."/>
            <person name="Kalinowski J."/>
            <person name="Ruckert C."/>
        </authorList>
    </citation>
    <scope>NUCLEOTIDE SEQUENCE</scope>
    <source>
        <strain evidence="2">KCTC 32182</strain>
    </source>
</reference>
<dbReference type="PANTHER" id="PTHR39165">
    <property type="entry name" value="IG HYPOTHETICAL 17883"/>
    <property type="match status" value="1"/>
</dbReference>
<dbReference type="Proteomes" id="UP000645257">
    <property type="component" value="Unassembled WGS sequence"/>
</dbReference>
<feature type="transmembrane region" description="Helical" evidence="1">
    <location>
        <begin position="134"/>
        <end position="160"/>
    </location>
</feature>
<dbReference type="PANTHER" id="PTHR39165:SF1">
    <property type="entry name" value="DUF456 DOMAIN-CONTAINING PROTEIN"/>
    <property type="match status" value="1"/>
</dbReference>
<keyword evidence="1" id="KW-1133">Transmembrane helix</keyword>
<gene>
    <name evidence="2" type="ORF">GCM10011289_00650</name>
</gene>
<feature type="transmembrane region" description="Helical" evidence="1">
    <location>
        <begin position="12"/>
        <end position="42"/>
    </location>
</feature>
<dbReference type="Pfam" id="PF04306">
    <property type="entry name" value="DUF456"/>
    <property type="match status" value="1"/>
</dbReference>
<dbReference type="InterPro" id="IPR007403">
    <property type="entry name" value="DUF456"/>
</dbReference>
<evidence type="ECO:0000313" key="3">
    <source>
        <dbReference type="Proteomes" id="UP000645257"/>
    </source>
</evidence>
<name>A0A918U7A2_9NEIS</name>
<organism evidence="2 3">
    <name type="scientific">Paludibacterium paludis</name>
    <dbReference type="NCBI Taxonomy" id="1225769"/>
    <lineage>
        <taxon>Bacteria</taxon>
        <taxon>Pseudomonadati</taxon>
        <taxon>Pseudomonadota</taxon>
        <taxon>Betaproteobacteria</taxon>
        <taxon>Neisseriales</taxon>
        <taxon>Chromobacteriaceae</taxon>
        <taxon>Paludibacterium</taxon>
    </lineage>
</organism>